<dbReference type="InterPro" id="IPR036291">
    <property type="entry name" value="NAD(P)-bd_dom_sf"/>
</dbReference>
<dbReference type="InterPro" id="IPR015815">
    <property type="entry name" value="HIBADH-related"/>
</dbReference>
<evidence type="ECO:0000256" key="1">
    <source>
        <dbReference type="ARBA" id="ARBA00005109"/>
    </source>
</evidence>
<dbReference type="Proteomes" id="UP001162156">
    <property type="component" value="Unassembled WGS sequence"/>
</dbReference>
<evidence type="ECO:0000256" key="2">
    <source>
        <dbReference type="ARBA" id="ARBA00006013"/>
    </source>
</evidence>
<evidence type="ECO:0000259" key="8">
    <source>
        <dbReference type="Pfam" id="PF03446"/>
    </source>
</evidence>
<dbReference type="GO" id="GO:0005739">
    <property type="term" value="C:mitochondrion"/>
    <property type="evidence" value="ECO:0007669"/>
    <property type="project" value="TreeGrafter"/>
</dbReference>
<organism evidence="10 11">
    <name type="scientific">Rhamnusium bicolor</name>
    <dbReference type="NCBI Taxonomy" id="1586634"/>
    <lineage>
        <taxon>Eukaryota</taxon>
        <taxon>Metazoa</taxon>
        <taxon>Ecdysozoa</taxon>
        <taxon>Arthropoda</taxon>
        <taxon>Hexapoda</taxon>
        <taxon>Insecta</taxon>
        <taxon>Pterygota</taxon>
        <taxon>Neoptera</taxon>
        <taxon>Endopterygota</taxon>
        <taxon>Coleoptera</taxon>
        <taxon>Polyphaga</taxon>
        <taxon>Cucujiformia</taxon>
        <taxon>Chrysomeloidea</taxon>
        <taxon>Cerambycidae</taxon>
        <taxon>Lepturinae</taxon>
        <taxon>Rhagiini</taxon>
        <taxon>Rhamnusium</taxon>
    </lineage>
</organism>
<dbReference type="Gene3D" id="1.10.1040.10">
    <property type="entry name" value="N-(1-d-carboxylethyl)-l-norvaline Dehydrogenase, domain 2"/>
    <property type="match status" value="1"/>
</dbReference>
<keyword evidence="5" id="KW-0560">Oxidoreductase</keyword>
<dbReference type="EMBL" id="JANEYF010001716">
    <property type="protein sequence ID" value="KAJ8958774.1"/>
    <property type="molecule type" value="Genomic_DNA"/>
</dbReference>
<evidence type="ECO:0000256" key="7">
    <source>
        <dbReference type="ARBA" id="ARBA00049197"/>
    </source>
</evidence>
<evidence type="ECO:0000256" key="5">
    <source>
        <dbReference type="ARBA" id="ARBA00023002"/>
    </source>
</evidence>
<dbReference type="InterPro" id="IPR029154">
    <property type="entry name" value="HIBADH-like_NADP-bd"/>
</dbReference>
<evidence type="ECO:0000259" key="9">
    <source>
        <dbReference type="Pfam" id="PF14833"/>
    </source>
</evidence>
<keyword evidence="11" id="KW-1185">Reference proteome</keyword>
<dbReference type="PANTHER" id="PTHR22981:SF7">
    <property type="entry name" value="3-HYDROXYISOBUTYRATE DEHYDROGENASE, MITOCHONDRIAL"/>
    <property type="match status" value="1"/>
</dbReference>
<dbReference type="SUPFAM" id="SSF48179">
    <property type="entry name" value="6-phosphogluconate dehydrogenase C-terminal domain-like"/>
    <property type="match status" value="1"/>
</dbReference>
<evidence type="ECO:0000256" key="4">
    <source>
        <dbReference type="ARBA" id="ARBA00022456"/>
    </source>
</evidence>
<reference evidence="10" key="1">
    <citation type="journal article" date="2023" name="Insect Mol. Biol.">
        <title>Genome sequencing provides insights into the evolution of gene families encoding plant cell wall-degrading enzymes in longhorned beetles.</title>
        <authorList>
            <person name="Shin N.R."/>
            <person name="Okamura Y."/>
            <person name="Kirsch R."/>
            <person name="Pauchet Y."/>
        </authorList>
    </citation>
    <scope>NUCLEOTIDE SEQUENCE</scope>
    <source>
        <strain evidence="10">RBIC_L_NR</strain>
    </source>
</reference>
<dbReference type="AlphaFoldDB" id="A0AAV8Z4Z7"/>
<comment type="pathway">
    <text evidence="1">Amino-acid degradation; L-valine degradation.</text>
</comment>
<accession>A0AAV8Z4Z7</accession>
<evidence type="ECO:0000256" key="3">
    <source>
        <dbReference type="ARBA" id="ARBA00012991"/>
    </source>
</evidence>
<dbReference type="Pfam" id="PF14833">
    <property type="entry name" value="NAD_binding_11"/>
    <property type="match status" value="1"/>
</dbReference>
<keyword evidence="6" id="KW-0520">NAD</keyword>
<dbReference type="Gene3D" id="3.40.50.720">
    <property type="entry name" value="NAD(P)-binding Rossmann-like Domain"/>
    <property type="match status" value="1"/>
</dbReference>
<feature type="domain" description="6-phosphogluconate dehydrogenase NADP-binding" evidence="8">
    <location>
        <begin position="23"/>
        <end position="135"/>
    </location>
</feature>
<keyword evidence="4" id="KW-0101">Branched-chain amino acid catabolism</keyword>
<gene>
    <name evidence="10" type="ORF">NQ314_006373</name>
</gene>
<comment type="catalytic activity">
    <reaction evidence="7">
        <text>3-hydroxy-2-methylpropanoate + NAD(+) = 2-methyl-3-oxopropanoate + NADH + H(+)</text>
        <dbReference type="Rhea" id="RHEA:17681"/>
        <dbReference type="ChEBI" id="CHEBI:11805"/>
        <dbReference type="ChEBI" id="CHEBI:15378"/>
        <dbReference type="ChEBI" id="CHEBI:57540"/>
        <dbReference type="ChEBI" id="CHEBI:57700"/>
        <dbReference type="ChEBI" id="CHEBI:57945"/>
        <dbReference type="EC" id="1.1.1.31"/>
    </reaction>
</comment>
<sequence length="248" mass="26434">MQVTSHSLAWLQLQYKEPHRAIPPEEASKDSAIVITMLPTGDIVKETLLGEKGILKGIPKNSLLVDCSTIAPKTAQDLSKIAKSNGIRFLDAPVSGGVVGAEAATLTFMVGGEEKDVNEVKPVLLQMGSKLHHCGTFGITMIGTAEAMNLGIKLGLDPKLLVSIVNVSTGRSWSSDTYNPVPGIMENVPSSNGYKGGFGTTLIAKDLGLAENAALNCGAPLLLGALAHQLYRTMIINGYEQKRFFFRL</sequence>
<dbReference type="SUPFAM" id="SSF51735">
    <property type="entry name" value="NAD(P)-binding Rossmann-fold domains"/>
    <property type="match status" value="1"/>
</dbReference>
<proteinExistence type="inferred from homology"/>
<evidence type="ECO:0000256" key="6">
    <source>
        <dbReference type="ARBA" id="ARBA00023027"/>
    </source>
</evidence>
<dbReference type="InterPro" id="IPR008927">
    <property type="entry name" value="6-PGluconate_DH-like_C_sf"/>
</dbReference>
<dbReference type="GO" id="GO:0006574">
    <property type="term" value="P:L-valine catabolic process"/>
    <property type="evidence" value="ECO:0007669"/>
    <property type="project" value="TreeGrafter"/>
</dbReference>
<feature type="domain" description="3-hydroxyisobutyrate dehydrogenase-like NAD-binding" evidence="9">
    <location>
        <begin position="137"/>
        <end position="239"/>
    </location>
</feature>
<dbReference type="PANTHER" id="PTHR22981">
    <property type="entry name" value="3-HYDROXYISOBUTYRATE DEHYDROGENASE-RELATED"/>
    <property type="match status" value="1"/>
</dbReference>
<dbReference type="GO" id="GO:0051287">
    <property type="term" value="F:NAD binding"/>
    <property type="evidence" value="ECO:0007669"/>
    <property type="project" value="InterPro"/>
</dbReference>
<name>A0AAV8Z4Z7_9CUCU</name>
<dbReference type="InterPro" id="IPR013328">
    <property type="entry name" value="6PGD_dom2"/>
</dbReference>
<dbReference type="GO" id="GO:0050661">
    <property type="term" value="F:NADP binding"/>
    <property type="evidence" value="ECO:0007669"/>
    <property type="project" value="InterPro"/>
</dbReference>
<dbReference type="EC" id="1.1.1.31" evidence="3"/>
<dbReference type="Pfam" id="PF03446">
    <property type="entry name" value="NAD_binding_2"/>
    <property type="match status" value="1"/>
</dbReference>
<dbReference type="FunFam" id="1.10.1040.10:FF:000006">
    <property type="entry name" value="3-hydroxyisobutyrate dehydrogenase"/>
    <property type="match status" value="1"/>
</dbReference>
<comment type="similarity">
    <text evidence="2">Belongs to the HIBADH-related family. 3-hydroxyisobutyrate dehydrogenase subfamily.</text>
</comment>
<dbReference type="GO" id="GO:0008442">
    <property type="term" value="F:3-hydroxyisobutyrate dehydrogenase activity"/>
    <property type="evidence" value="ECO:0007669"/>
    <property type="project" value="UniProtKB-EC"/>
</dbReference>
<dbReference type="InterPro" id="IPR006115">
    <property type="entry name" value="6PGDH_NADP-bd"/>
</dbReference>
<evidence type="ECO:0000313" key="11">
    <source>
        <dbReference type="Proteomes" id="UP001162156"/>
    </source>
</evidence>
<comment type="caution">
    <text evidence="10">The sequence shown here is derived from an EMBL/GenBank/DDBJ whole genome shotgun (WGS) entry which is preliminary data.</text>
</comment>
<dbReference type="PIRSF" id="PIRSF000103">
    <property type="entry name" value="HIBADH"/>
    <property type="match status" value="1"/>
</dbReference>
<evidence type="ECO:0000313" key="10">
    <source>
        <dbReference type="EMBL" id="KAJ8958774.1"/>
    </source>
</evidence>
<protein>
    <recommendedName>
        <fullName evidence="3">3-hydroxyisobutyrate dehydrogenase</fullName>
        <ecNumber evidence="3">1.1.1.31</ecNumber>
    </recommendedName>
</protein>